<dbReference type="AlphaFoldDB" id="A0A318HS65"/>
<sequence>MSNTALGDSCYLVEWYRREVTARPLDETVAKLDSAIEAMRAEGSAVRLLVALTARSDQVLYSVFAASSPDAVRQACERAGLPVERLTAGIEISHDMRAVSQ</sequence>
<reference evidence="1 2" key="2">
    <citation type="submission" date="2018-06" db="EMBL/GenBank/DDBJ databases">
        <title>Sequencing of bacterial isolates from soil warming experiment in Harvard Forest, Massachusetts, USA.</title>
        <authorList>
            <person name="Deangelis K.PhD."/>
        </authorList>
    </citation>
    <scope>NUCLEOTIDE SEQUENCE [LARGE SCALE GENOMIC DNA]</scope>
    <source>
        <strain evidence="1 2">GAS496</strain>
    </source>
</reference>
<dbReference type="Proteomes" id="UP000247781">
    <property type="component" value="Unassembled WGS sequence"/>
</dbReference>
<evidence type="ECO:0008006" key="3">
    <source>
        <dbReference type="Google" id="ProtNLM"/>
    </source>
</evidence>
<dbReference type="RefSeq" id="WP_110315600.1">
    <property type="nucleotide sequence ID" value="NZ_QJJU01000004.1"/>
</dbReference>
<dbReference type="OrthoDB" id="4731035at2"/>
<protein>
    <recommendedName>
        <fullName evidence="3">DUF4242 domain-containing protein</fullName>
    </recommendedName>
</protein>
<comment type="caution">
    <text evidence="1">The sequence shown here is derived from an EMBL/GenBank/DDBJ whole genome shotgun (WGS) entry which is preliminary data.</text>
</comment>
<evidence type="ECO:0000313" key="2">
    <source>
        <dbReference type="Proteomes" id="UP000247781"/>
    </source>
</evidence>
<reference evidence="2" key="1">
    <citation type="submission" date="2018-05" db="EMBL/GenBank/DDBJ databases">
        <authorList>
            <person name="Deangelis K."/>
            <person name="Huntemann M."/>
            <person name="Clum A."/>
            <person name="Pillay M."/>
            <person name="Palaniappan K."/>
            <person name="Varghese N."/>
            <person name="Mikhailova N."/>
            <person name="Stamatis D."/>
            <person name="Reddy T."/>
            <person name="Daum C."/>
            <person name="Shapiro N."/>
            <person name="Ivanova N."/>
            <person name="Kyrpides N."/>
            <person name="Woyke T."/>
        </authorList>
    </citation>
    <scope>NUCLEOTIDE SEQUENCE [LARGE SCALE GENOMIC DNA]</scope>
    <source>
        <strain evidence="2">GAS496</strain>
    </source>
</reference>
<name>A0A318HS65_9MYCO</name>
<keyword evidence="2" id="KW-1185">Reference proteome</keyword>
<proteinExistence type="predicted"/>
<evidence type="ECO:0000313" key="1">
    <source>
        <dbReference type="EMBL" id="PXX10356.1"/>
    </source>
</evidence>
<accession>A0A318HS65</accession>
<dbReference type="EMBL" id="QJJU01000004">
    <property type="protein sequence ID" value="PXX10356.1"/>
    <property type="molecule type" value="Genomic_DNA"/>
</dbReference>
<gene>
    <name evidence="1" type="ORF">C8E89_104154</name>
</gene>
<organism evidence="1 2">
    <name type="scientific">Mycolicibacterium moriokaense</name>
    <dbReference type="NCBI Taxonomy" id="39691"/>
    <lineage>
        <taxon>Bacteria</taxon>
        <taxon>Bacillati</taxon>
        <taxon>Actinomycetota</taxon>
        <taxon>Actinomycetes</taxon>
        <taxon>Mycobacteriales</taxon>
        <taxon>Mycobacteriaceae</taxon>
        <taxon>Mycolicibacterium</taxon>
    </lineage>
</organism>